<gene>
    <name evidence="2" type="ORF">CAE01nite_30000</name>
</gene>
<organism evidence="2 3">
    <name type="scientific">Cellulomonas aerilata</name>
    <dbReference type="NCBI Taxonomy" id="515326"/>
    <lineage>
        <taxon>Bacteria</taxon>
        <taxon>Bacillati</taxon>
        <taxon>Actinomycetota</taxon>
        <taxon>Actinomycetes</taxon>
        <taxon>Micrococcales</taxon>
        <taxon>Cellulomonadaceae</taxon>
        <taxon>Cellulomonas</taxon>
    </lineage>
</organism>
<evidence type="ECO:0000313" key="2">
    <source>
        <dbReference type="EMBL" id="GEO35275.1"/>
    </source>
</evidence>
<dbReference type="Pfam" id="PF13466">
    <property type="entry name" value="STAS_2"/>
    <property type="match status" value="1"/>
</dbReference>
<sequence length="108" mass="11586">MSEQDATEEFGHVGITAADGRWLLRLTGEISTEMSARLDQVLEEVAVERRPVDVDLAAVTFLDSSGIGFLARLGIDSGAEVRVLNATGLTRDLLVLSGLEKVLTITES</sequence>
<keyword evidence="3" id="KW-1185">Reference proteome</keyword>
<feature type="domain" description="STAS" evidence="1">
    <location>
        <begin position="11"/>
        <end position="108"/>
    </location>
</feature>
<comment type="caution">
    <text evidence="2">The sequence shown here is derived from an EMBL/GenBank/DDBJ whole genome shotgun (WGS) entry which is preliminary data.</text>
</comment>
<name>A0A512DFP1_9CELL</name>
<evidence type="ECO:0000313" key="3">
    <source>
        <dbReference type="Proteomes" id="UP000321181"/>
    </source>
</evidence>
<dbReference type="Proteomes" id="UP000321181">
    <property type="component" value="Unassembled WGS sequence"/>
</dbReference>
<dbReference type="InterPro" id="IPR036513">
    <property type="entry name" value="STAS_dom_sf"/>
</dbReference>
<dbReference type="Gene3D" id="3.30.750.24">
    <property type="entry name" value="STAS domain"/>
    <property type="match status" value="1"/>
</dbReference>
<dbReference type="AlphaFoldDB" id="A0A512DFP1"/>
<accession>A0A512DFP1</accession>
<reference evidence="2 3" key="1">
    <citation type="submission" date="2019-07" db="EMBL/GenBank/DDBJ databases">
        <title>Whole genome shotgun sequence of Cellulomonas aerilata NBRC 106308.</title>
        <authorList>
            <person name="Hosoyama A."/>
            <person name="Uohara A."/>
            <person name="Ohji S."/>
            <person name="Ichikawa N."/>
        </authorList>
    </citation>
    <scope>NUCLEOTIDE SEQUENCE [LARGE SCALE GENOMIC DNA]</scope>
    <source>
        <strain evidence="2 3">NBRC 106308</strain>
    </source>
</reference>
<dbReference type="InterPro" id="IPR058548">
    <property type="entry name" value="MlaB-like_STAS"/>
</dbReference>
<dbReference type="EMBL" id="BJYY01000018">
    <property type="protein sequence ID" value="GEO35275.1"/>
    <property type="molecule type" value="Genomic_DNA"/>
</dbReference>
<proteinExistence type="predicted"/>
<dbReference type="CDD" id="cd07043">
    <property type="entry name" value="STAS_anti-anti-sigma_factors"/>
    <property type="match status" value="1"/>
</dbReference>
<dbReference type="SUPFAM" id="SSF52091">
    <property type="entry name" value="SpoIIaa-like"/>
    <property type="match status" value="1"/>
</dbReference>
<dbReference type="InterPro" id="IPR002645">
    <property type="entry name" value="STAS_dom"/>
</dbReference>
<dbReference type="RefSeq" id="WP_186816609.1">
    <property type="nucleotide sequence ID" value="NZ_BAAARM010000005.1"/>
</dbReference>
<dbReference type="PROSITE" id="PS50801">
    <property type="entry name" value="STAS"/>
    <property type="match status" value="1"/>
</dbReference>
<evidence type="ECO:0000259" key="1">
    <source>
        <dbReference type="PROSITE" id="PS50801"/>
    </source>
</evidence>
<protein>
    <recommendedName>
        <fullName evidence="1">STAS domain-containing protein</fullName>
    </recommendedName>
</protein>